<dbReference type="RefSeq" id="WP_179641553.1">
    <property type="nucleotide sequence ID" value="NZ_BAAAYY010000011.1"/>
</dbReference>
<keyword evidence="3" id="KW-1185">Reference proteome</keyword>
<name>A0A852TMZ4_9ACTN</name>
<evidence type="ECO:0000313" key="3">
    <source>
        <dbReference type="Proteomes" id="UP000589036"/>
    </source>
</evidence>
<dbReference type="Proteomes" id="UP000589036">
    <property type="component" value="Unassembled WGS sequence"/>
</dbReference>
<evidence type="ECO:0000256" key="1">
    <source>
        <dbReference type="SAM" id="MobiDB-lite"/>
    </source>
</evidence>
<dbReference type="EMBL" id="JACCCC010000001">
    <property type="protein sequence ID" value="NYE45308.1"/>
    <property type="molecule type" value="Genomic_DNA"/>
</dbReference>
<organism evidence="2 3">
    <name type="scientific">Spinactinospora alkalitolerans</name>
    <dbReference type="NCBI Taxonomy" id="687207"/>
    <lineage>
        <taxon>Bacteria</taxon>
        <taxon>Bacillati</taxon>
        <taxon>Actinomycetota</taxon>
        <taxon>Actinomycetes</taxon>
        <taxon>Streptosporangiales</taxon>
        <taxon>Nocardiopsidaceae</taxon>
        <taxon>Spinactinospora</taxon>
    </lineage>
</organism>
<gene>
    <name evidence="2" type="ORF">HDA32_000428</name>
</gene>
<feature type="region of interest" description="Disordered" evidence="1">
    <location>
        <begin position="1"/>
        <end position="58"/>
    </location>
</feature>
<accession>A0A852TMZ4</accession>
<protein>
    <submittedName>
        <fullName evidence="2">Uncharacterized protein</fullName>
    </submittedName>
</protein>
<dbReference type="AlphaFoldDB" id="A0A852TMZ4"/>
<comment type="caution">
    <text evidence="2">The sequence shown here is derived from an EMBL/GenBank/DDBJ whole genome shotgun (WGS) entry which is preliminary data.</text>
</comment>
<proteinExistence type="predicted"/>
<sequence length="73" mass="7383">MPASRQAPKRSRGIAAGDSGIGDSGDQETSNHHCARPSPAGMIPHMPSAPPMVSDTFPAARPMGTGVSACQLA</sequence>
<reference evidence="2 3" key="1">
    <citation type="submission" date="2020-07" db="EMBL/GenBank/DDBJ databases">
        <title>Sequencing the genomes of 1000 actinobacteria strains.</title>
        <authorList>
            <person name="Klenk H.-P."/>
        </authorList>
    </citation>
    <scope>NUCLEOTIDE SEQUENCE [LARGE SCALE GENOMIC DNA]</scope>
    <source>
        <strain evidence="2 3">CXB654</strain>
    </source>
</reference>
<evidence type="ECO:0000313" key="2">
    <source>
        <dbReference type="EMBL" id="NYE45308.1"/>
    </source>
</evidence>